<evidence type="ECO:0000259" key="5">
    <source>
        <dbReference type="Pfam" id="PF04542"/>
    </source>
</evidence>
<dbReference type="Pfam" id="PF04542">
    <property type="entry name" value="Sigma70_r2"/>
    <property type="match status" value="1"/>
</dbReference>
<feature type="domain" description="RNA polymerase sigma-70 region 2" evidence="5">
    <location>
        <begin position="31"/>
        <end position="93"/>
    </location>
</feature>
<keyword evidence="8" id="KW-1185">Reference proteome</keyword>
<dbReference type="InterPro" id="IPR036388">
    <property type="entry name" value="WH-like_DNA-bd_sf"/>
</dbReference>
<dbReference type="InterPro" id="IPR013324">
    <property type="entry name" value="RNA_pol_sigma_r3/r4-like"/>
</dbReference>
<name>A0AAE3LN35_9BACI</name>
<dbReference type="GO" id="GO:0016987">
    <property type="term" value="F:sigma factor activity"/>
    <property type="evidence" value="ECO:0007669"/>
    <property type="project" value="UniProtKB-KW"/>
</dbReference>
<dbReference type="PANTHER" id="PTHR43133">
    <property type="entry name" value="RNA POLYMERASE ECF-TYPE SIGMA FACTO"/>
    <property type="match status" value="1"/>
</dbReference>
<dbReference type="InterPro" id="IPR014284">
    <property type="entry name" value="RNA_pol_sigma-70_dom"/>
</dbReference>
<evidence type="ECO:0000313" key="8">
    <source>
        <dbReference type="Proteomes" id="UP001209318"/>
    </source>
</evidence>
<dbReference type="SUPFAM" id="SSF88946">
    <property type="entry name" value="Sigma2 domain of RNA polymerase sigma factors"/>
    <property type="match status" value="1"/>
</dbReference>
<reference evidence="7" key="1">
    <citation type="submission" date="2022-10" db="EMBL/GenBank/DDBJ databases">
        <title>Description of Fervidibacillus gen. nov. in the family Fervidibacillaceae fam. nov. with two species, Fervidibacillus albus sp. nov., and Fervidibacillus halotolerans sp. nov., isolated from tidal flat sediments.</title>
        <authorList>
            <person name="Kwon K.K."/>
            <person name="Yang S.-H."/>
        </authorList>
    </citation>
    <scope>NUCLEOTIDE SEQUENCE</scope>
    <source>
        <strain evidence="7">JCM 19140</strain>
    </source>
</reference>
<sequence>MGHSIQNNTNSWNEAKILQMDPNEAIEVIMDRFGDEIKRLVYTYVQNTADTDDITQEIFVTVYRKLSTFKGKSALRSWIYSIAINKCKDYLRSWQFRNKRLKEKISLSLNSDKRIENTLELEWMKKQDANELLHCLMDLPVKYREVVILYYFKEMTTKEISIILMVKEGTVRTRLDRGRDKLKQILRERGDSSEG</sequence>
<proteinExistence type="inferred from homology"/>
<gene>
    <name evidence="7" type="ORF">OEV98_08215</name>
</gene>
<dbReference type="InterPro" id="IPR013249">
    <property type="entry name" value="RNA_pol_sigma70_r4_t2"/>
</dbReference>
<dbReference type="GO" id="GO:0006352">
    <property type="term" value="P:DNA-templated transcription initiation"/>
    <property type="evidence" value="ECO:0007669"/>
    <property type="project" value="InterPro"/>
</dbReference>
<dbReference type="PANTHER" id="PTHR43133:SF60">
    <property type="entry name" value="RNA POLYMERASE SIGMA FACTOR SIGV"/>
    <property type="match status" value="1"/>
</dbReference>
<evidence type="ECO:0000256" key="1">
    <source>
        <dbReference type="ARBA" id="ARBA00010641"/>
    </source>
</evidence>
<dbReference type="InterPro" id="IPR039425">
    <property type="entry name" value="RNA_pol_sigma-70-like"/>
</dbReference>
<dbReference type="NCBIfam" id="TIGR02937">
    <property type="entry name" value="sigma70-ECF"/>
    <property type="match status" value="1"/>
</dbReference>
<dbReference type="CDD" id="cd06171">
    <property type="entry name" value="Sigma70_r4"/>
    <property type="match status" value="1"/>
</dbReference>
<evidence type="ECO:0000313" key="7">
    <source>
        <dbReference type="EMBL" id="MCU9613541.1"/>
    </source>
</evidence>
<dbReference type="Gene3D" id="1.10.10.10">
    <property type="entry name" value="Winged helix-like DNA-binding domain superfamily/Winged helix DNA-binding domain"/>
    <property type="match status" value="1"/>
</dbReference>
<organism evidence="7 8">
    <name type="scientific">Perspicuibacillus lycopersici</name>
    <dbReference type="NCBI Taxonomy" id="1325689"/>
    <lineage>
        <taxon>Bacteria</taxon>
        <taxon>Bacillati</taxon>
        <taxon>Bacillota</taxon>
        <taxon>Bacilli</taxon>
        <taxon>Bacillales</taxon>
        <taxon>Bacillaceae</taxon>
        <taxon>Perspicuibacillus</taxon>
    </lineage>
</organism>
<evidence type="ECO:0000256" key="4">
    <source>
        <dbReference type="ARBA" id="ARBA00023163"/>
    </source>
</evidence>
<dbReference type="SUPFAM" id="SSF88659">
    <property type="entry name" value="Sigma3 and sigma4 domains of RNA polymerase sigma factors"/>
    <property type="match status" value="1"/>
</dbReference>
<dbReference type="EMBL" id="JAOUSF010000003">
    <property type="protein sequence ID" value="MCU9613541.1"/>
    <property type="molecule type" value="Genomic_DNA"/>
</dbReference>
<dbReference type="Pfam" id="PF08281">
    <property type="entry name" value="Sigma70_r4_2"/>
    <property type="match status" value="1"/>
</dbReference>
<accession>A0AAE3LN35</accession>
<feature type="domain" description="RNA polymerase sigma factor 70 region 4 type 2" evidence="6">
    <location>
        <begin position="130"/>
        <end position="182"/>
    </location>
</feature>
<evidence type="ECO:0000256" key="2">
    <source>
        <dbReference type="ARBA" id="ARBA00023015"/>
    </source>
</evidence>
<comment type="similarity">
    <text evidence="1">Belongs to the sigma-70 factor family. ECF subfamily.</text>
</comment>
<dbReference type="InterPro" id="IPR013325">
    <property type="entry name" value="RNA_pol_sigma_r2"/>
</dbReference>
<dbReference type="Proteomes" id="UP001209318">
    <property type="component" value="Unassembled WGS sequence"/>
</dbReference>
<keyword evidence="2" id="KW-0805">Transcription regulation</keyword>
<evidence type="ECO:0000256" key="3">
    <source>
        <dbReference type="ARBA" id="ARBA00023082"/>
    </source>
</evidence>
<evidence type="ECO:0000259" key="6">
    <source>
        <dbReference type="Pfam" id="PF08281"/>
    </source>
</evidence>
<dbReference type="InterPro" id="IPR007627">
    <property type="entry name" value="RNA_pol_sigma70_r2"/>
</dbReference>
<protein>
    <submittedName>
        <fullName evidence="7">Sigma-70 family RNA polymerase sigma factor</fullName>
    </submittedName>
</protein>
<comment type="caution">
    <text evidence="7">The sequence shown here is derived from an EMBL/GenBank/DDBJ whole genome shotgun (WGS) entry which is preliminary data.</text>
</comment>
<dbReference type="RefSeq" id="WP_263072780.1">
    <property type="nucleotide sequence ID" value="NZ_JAOUSF010000003.1"/>
</dbReference>
<dbReference type="AlphaFoldDB" id="A0AAE3LN35"/>
<dbReference type="Gene3D" id="1.10.1740.10">
    <property type="match status" value="1"/>
</dbReference>
<dbReference type="GO" id="GO:0003677">
    <property type="term" value="F:DNA binding"/>
    <property type="evidence" value="ECO:0007669"/>
    <property type="project" value="InterPro"/>
</dbReference>
<keyword evidence="3" id="KW-0731">Sigma factor</keyword>
<keyword evidence="4" id="KW-0804">Transcription</keyword>